<evidence type="ECO:0000313" key="4">
    <source>
        <dbReference type="EMBL" id="KAE8954901.1"/>
    </source>
</evidence>
<feature type="compositionally biased region" description="Low complexity" evidence="2">
    <location>
        <begin position="134"/>
        <end position="145"/>
    </location>
</feature>
<comment type="caution">
    <text evidence="4">The sequence shown here is derived from an EMBL/GenBank/DDBJ whole genome shotgun (WGS) entry which is preliminary data.</text>
</comment>
<feature type="compositionally biased region" description="Polar residues" evidence="2">
    <location>
        <begin position="123"/>
        <end position="132"/>
    </location>
</feature>
<evidence type="ECO:0000256" key="1">
    <source>
        <dbReference type="PROSITE-ProRule" id="PRU00042"/>
    </source>
</evidence>
<feature type="non-terminal residue" evidence="4">
    <location>
        <position position="1"/>
    </location>
</feature>
<feature type="compositionally biased region" description="Basic residues" evidence="2">
    <location>
        <begin position="304"/>
        <end position="313"/>
    </location>
</feature>
<sequence>APTPQARRSASSAASPAAPPLRAPQLPPSDVGRPGRAAGRLPDLVAPGAALAAATARALAVCHGPSDPDDDASSDEDDSAGPAAAGSGPQDPASVLPRPGRAAGRLPAGGAPMPSPPRASPDTAPSTPSAANFTRHAPAAPRTPANSLFRPGRAGGRLADMPAPGAAPAAAAAAIAEAAVAADAAAQAADQVAAQDPVQTTYAHSATEFRCSVCAYVAGNMATLVAHRRSAHRGTRFSDIFDSGCACSLVFHSRVAATSHALACAQRASQAAPSSGTPMDVDQGHTPPDQRRSSPRRPSERRSDGKRRRLNSA</sequence>
<feature type="domain" description="C2H2-type" evidence="3">
    <location>
        <begin position="209"/>
        <end position="237"/>
    </location>
</feature>
<dbReference type="PROSITE" id="PS50157">
    <property type="entry name" value="ZINC_FINGER_C2H2_2"/>
    <property type="match status" value="1"/>
</dbReference>
<gene>
    <name evidence="4" type="ORF">PR001_g32311</name>
</gene>
<dbReference type="InterPro" id="IPR013087">
    <property type="entry name" value="Znf_C2H2_type"/>
</dbReference>
<protein>
    <recommendedName>
        <fullName evidence="3">C2H2-type domain-containing protein</fullName>
    </recommendedName>
</protein>
<feature type="compositionally biased region" description="Pro residues" evidence="2">
    <location>
        <begin position="17"/>
        <end position="27"/>
    </location>
</feature>
<dbReference type="GO" id="GO:0008270">
    <property type="term" value="F:zinc ion binding"/>
    <property type="evidence" value="ECO:0007669"/>
    <property type="project" value="UniProtKB-KW"/>
</dbReference>
<feature type="compositionally biased region" description="Low complexity" evidence="2">
    <location>
        <begin position="80"/>
        <end position="112"/>
    </location>
</feature>
<feature type="region of interest" description="Disordered" evidence="2">
    <location>
        <begin position="1"/>
        <end position="41"/>
    </location>
</feature>
<keyword evidence="1" id="KW-0479">Metal-binding</keyword>
<accession>A0A6A3GDP2</accession>
<feature type="compositionally biased region" description="Acidic residues" evidence="2">
    <location>
        <begin position="67"/>
        <end position="79"/>
    </location>
</feature>
<proteinExistence type="predicted"/>
<feature type="compositionally biased region" description="Basic and acidic residues" evidence="2">
    <location>
        <begin position="288"/>
        <end position="303"/>
    </location>
</feature>
<feature type="region of interest" description="Disordered" evidence="2">
    <location>
        <begin position="270"/>
        <end position="313"/>
    </location>
</feature>
<reference evidence="4 5" key="1">
    <citation type="submission" date="2018-09" db="EMBL/GenBank/DDBJ databases">
        <title>Genomic investigation of the strawberry pathogen Phytophthora fragariae indicates pathogenicity is determined by transcriptional variation in three key races.</title>
        <authorList>
            <person name="Adams T.M."/>
            <person name="Armitage A.D."/>
            <person name="Sobczyk M.K."/>
            <person name="Bates H.J."/>
            <person name="Dunwell J.M."/>
            <person name="Nellist C.F."/>
            <person name="Harrison R.J."/>
        </authorList>
    </citation>
    <scope>NUCLEOTIDE SEQUENCE [LARGE SCALE GENOMIC DNA]</scope>
    <source>
        <strain evidence="4 5">SCRP249</strain>
    </source>
</reference>
<feature type="region of interest" description="Disordered" evidence="2">
    <location>
        <begin position="62"/>
        <end position="164"/>
    </location>
</feature>
<name>A0A6A3GDP2_9STRA</name>
<evidence type="ECO:0000256" key="2">
    <source>
        <dbReference type="SAM" id="MobiDB-lite"/>
    </source>
</evidence>
<dbReference type="AlphaFoldDB" id="A0A6A3GDP2"/>
<keyword evidence="1" id="KW-0862">Zinc</keyword>
<feature type="non-terminal residue" evidence="4">
    <location>
        <position position="313"/>
    </location>
</feature>
<evidence type="ECO:0000259" key="3">
    <source>
        <dbReference type="PROSITE" id="PS50157"/>
    </source>
</evidence>
<dbReference type="EMBL" id="QXFV01009549">
    <property type="protein sequence ID" value="KAE8954901.1"/>
    <property type="molecule type" value="Genomic_DNA"/>
</dbReference>
<feature type="compositionally biased region" description="Low complexity" evidence="2">
    <location>
        <begin position="1"/>
        <end position="16"/>
    </location>
</feature>
<evidence type="ECO:0000313" key="5">
    <source>
        <dbReference type="Proteomes" id="UP000429607"/>
    </source>
</evidence>
<organism evidence="4 5">
    <name type="scientific">Phytophthora rubi</name>
    <dbReference type="NCBI Taxonomy" id="129364"/>
    <lineage>
        <taxon>Eukaryota</taxon>
        <taxon>Sar</taxon>
        <taxon>Stramenopiles</taxon>
        <taxon>Oomycota</taxon>
        <taxon>Peronosporomycetes</taxon>
        <taxon>Peronosporales</taxon>
        <taxon>Peronosporaceae</taxon>
        <taxon>Phytophthora</taxon>
    </lineage>
</organism>
<dbReference type="Proteomes" id="UP000429607">
    <property type="component" value="Unassembled WGS sequence"/>
</dbReference>
<keyword evidence="1" id="KW-0863">Zinc-finger</keyword>